<dbReference type="GO" id="GO:0003700">
    <property type="term" value="F:DNA-binding transcription factor activity"/>
    <property type="evidence" value="ECO:0007669"/>
    <property type="project" value="TreeGrafter"/>
</dbReference>
<dbReference type="PANTHER" id="PTHR30055">
    <property type="entry name" value="HTH-TYPE TRANSCRIPTIONAL REGULATOR RUTR"/>
    <property type="match status" value="1"/>
</dbReference>
<feature type="domain" description="HTH tetR-type" evidence="5">
    <location>
        <begin position="59"/>
        <end position="119"/>
    </location>
</feature>
<dbReference type="InterPro" id="IPR050109">
    <property type="entry name" value="HTH-type_TetR-like_transc_reg"/>
</dbReference>
<dbReference type="SUPFAM" id="SSF46689">
    <property type="entry name" value="Homeodomain-like"/>
    <property type="match status" value="1"/>
</dbReference>
<keyword evidence="3" id="KW-0804">Transcription</keyword>
<evidence type="ECO:0000256" key="1">
    <source>
        <dbReference type="ARBA" id="ARBA00023015"/>
    </source>
</evidence>
<dbReference type="Proteomes" id="UP000464524">
    <property type="component" value="Chromosome"/>
</dbReference>
<dbReference type="SUPFAM" id="SSF48498">
    <property type="entry name" value="Tetracyclin repressor-like, C-terminal domain"/>
    <property type="match status" value="1"/>
</dbReference>
<accession>A0A857JGI2</accession>
<dbReference type="Pfam" id="PF00440">
    <property type="entry name" value="TetR_N"/>
    <property type="match status" value="1"/>
</dbReference>
<evidence type="ECO:0000313" key="7">
    <source>
        <dbReference type="Proteomes" id="UP000464524"/>
    </source>
</evidence>
<dbReference type="PANTHER" id="PTHR30055:SF220">
    <property type="entry name" value="TETR-FAMILY REGULATORY PROTEIN"/>
    <property type="match status" value="1"/>
</dbReference>
<protein>
    <submittedName>
        <fullName evidence="6">Tetracycline repressor protein class A from transposon 1721</fullName>
    </submittedName>
</protein>
<evidence type="ECO:0000256" key="3">
    <source>
        <dbReference type="ARBA" id="ARBA00023163"/>
    </source>
</evidence>
<keyword evidence="2 4" id="KW-0238">DNA-binding</keyword>
<dbReference type="AlphaFoldDB" id="A0A857JGI2"/>
<gene>
    <name evidence="6" type="ORF">FX988_01317</name>
</gene>
<dbReference type="InterPro" id="IPR025996">
    <property type="entry name" value="MT1864/Rv1816-like_C"/>
</dbReference>
<sequence length="249" mass="28414">MLISVFFREKRFHAYQPVKLDNVKIKSYFDAVKICGKFSTMQNTSSKKAASSKGSYHHGDLRTSLLEVAKAMLSESGIEGLSLRKLADRVGVSRTAPYHHFKDKNELLCAIAQEGFDHWHSNAERILAQTGISARDKYHQFFQSYIGYAAENPEMYDLMFGRTIWKQNSATTALRDIAYPSFQRQVEMTKKWQEQGLMSADEDTLRLAQVTWGTMHGIARLLIDGIYADRSHIEEMCTCAVNLFIREPA</sequence>
<evidence type="ECO:0000259" key="5">
    <source>
        <dbReference type="PROSITE" id="PS50977"/>
    </source>
</evidence>
<evidence type="ECO:0000313" key="6">
    <source>
        <dbReference type="EMBL" id="QHJ11095.1"/>
    </source>
</evidence>
<dbReference type="PRINTS" id="PR00455">
    <property type="entry name" value="HTHTETR"/>
</dbReference>
<dbReference type="KEGG" id="pmes:FX988_01317"/>
<evidence type="ECO:0000256" key="4">
    <source>
        <dbReference type="PROSITE-ProRule" id="PRU00335"/>
    </source>
</evidence>
<keyword evidence="1" id="KW-0805">Transcription regulation</keyword>
<dbReference type="InterPro" id="IPR001647">
    <property type="entry name" value="HTH_TetR"/>
</dbReference>
<dbReference type="Pfam" id="PF13305">
    <property type="entry name" value="TetR_C_33"/>
    <property type="match status" value="1"/>
</dbReference>
<dbReference type="Gene3D" id="1.10.357.10">
    <property type="entry name" value="Tetracycline Repressor, domain 2"/>
    <property type="match status" value="1"/>
</dbReference>
<proteinExistence type="predicted"/>
<dbReference type="InterPro" id="IPR036271">
    <property type="entry name" value="Tet_transcr_reg_TetR-rel_C_sf"/>
</dbReference>
<dbReference type="EMBL" id="CP047656">
    <property type="protein sequence ID" value="QHJ11095.1"/>
    <property type="molecule type" value="Genomic_DNA"/>
</dbReference>
<organism evidence="6 7">
    <name type="scientific">Paraglaciecola mesophila</name>
    <dbReference type="NCBI Taxonomy" id="197222"/>
    <lineage>
        <taxon>Bacteria</taxon>
        <taxon>Pseudomonadati</taxon>
        <taxon>Pseudomonadota</taxon>
        <taxon>Gammaproteobacteria</taxon>
        <taxon>Alteromonadales</taxon>
        <taxon>Alteromonadaceae</taxon>
        <taxon>Paraglaciecola</taxon>
    </lineage>
</organism>
<dbReference type="InterPro" id="IPR009057">
    <property type="entry name" value="Homeodomain-like_sf"/>
</dbReference>
<reference evidence="6 7" key="1">
    <citation type="submission" date="2019-12" db="EMBL/GenBank/DDBJ databases">
        <title>Genome sequencing and assembly of endphytes of Porphyra tenera.</title>
        <authorList>
            <person name="Park J.M."/>
            <person name="Shin R."/>
            <person name="Jo S.H."/>
        </authorList>
    </citation>
    <scope>NUCLEOTIDE SEQUENCE [LARGE SCALE GENOMIC DNA]</scope>
    <source>
        <strain evidence="6 7">GPM4</strain>
    </source>
</reference>
<feature type="DNA-binding region" description="H-T-H motif" evidence="4">
    <location>
        <begin position="82"/>
        <end position="101"/>
    </location>
</feature>
<evidence type="ECO:0000256" key="2">
    <source>
        <dbReference type="ARBA" id="ARBA00023125"/>
    </source>
</evidence>
<dbReference type="PROSITE" id="PS50977">
    <property type="entry name" value="HTH_TETR_2"/>
    <property type="match status" value="1"/>
</dbReference>
<name>A0A857JGI2_9ALTE</name>
<keyword evidence="7" id="KW-1185">Reference proteome</keyword>
<dbReference type="GO" id="GO:0000976">
    <property type="term" value="F:transcription cis-regulatory region binding"/>
    <property type="evidence" value="ECO:0007669"/>
    <property type="project" value="TreeGrafter"/>
</dbReference>